<dbReference type="PANTHER" id="PTHR30069:SF29">
    <property type="entry name" value="HEMOGLOBIN AND HEMOGLOBIN-HAPTOGLOBIN-BINDING PROTEIN 1-RELATED"/>
    <property type="match status" value="1"/>
</dbReference>
<evidence type="ECO:0000256" key="1">
    <source>
        <dbReference type="ARBA" id="ARBA00004571"/>
    </source>
</evidence>
<evidence type="ECO:0000256" key="5">
    <source>
        <dbReference type="ARBA" id="ARBA00022729"/>
    </source>
</evidence>
<keyword evidence="5 8" id="KW-0732">Signal</keyword>
<dbReference type="EMBL" id="FONY01000012">
    <property type="protein sequence ID" value="SFE98531.1"/>
    <property type="molecule type" value="Genomic_DNA"/>
</dbReference>
<dbReference type="STRING" id="1003.SAMN04488541_10125"/>
<gene>
    <name evidence="11" type="ORF">SAMN04488541_10125</name>
</gene>
<evidence type="ECO:0000256" key="3">
    <source>
        <dbReference type="ARBA" id="ARBA00022452"/>
    </source>
</evidence>
<feature type="signal peptide" evidence="8">
    <location>
        <begin position="1"/>
        <end position="21"/>
    </location>
</feature>
<evidence type="ECO:0000256" key="4">
    <source>
        <dbReference type="ARBA" id="ARBA00022692"/>
    </source>
</evidence>
<evidence type="ECO:0000256" key="8">
    <source>
        <dbReference type="SAM" id="SignalP"/>
    </source>
</evidence>
<evidence type="ECO:0000313" key="11">
    <source>
        <dbReference type="EMBL" id="SFE98531.1"/>
    </source>
</evidence>
<dbReference type="InterPro" id="IPR037066">
    <property type="entry name" value="Plug_dom_sf"/>
</dbReference>
<dbReference type="Pfam" id="PF07715">
    <property type="entry name" value="Plug"/>
    <property type="match status" value="1"/>
</dbReference>
<evidence type="ECO:0000259" key="9">
    <source>
        <dbReference type="Pfam" id="PF07715"/>
    </source>
</evidence>
<accession>A0A1I2F1X4</accession>
<keyword evidence="12" id="KW-1185">Reference proteome</keyword>
<dbReference type="PANTHER" id="PTHR30069">
    <property type="entry name" value="TONB-DEPENDENT OUTER MEMBRANE RECEPTOR"/>
    <property type="match status" value="1"/>
</dbReference>
<dbReference type="AlphaFoldDB" id="A0A1I2F1X4"/>
<keyword evidence="7" id="KW-0998">Cell outer membrane</keyword>
<dbReference type="OrthoDB" id="721920at2"/>
<protein>
    <submittedName>
        <fullName evidence="11">Outer membrane receptor for ferrienterochelin and colicins</fullName>
    </submittedName>
</protein>
<dbReference type="GO" id="GO:0015344">
    <property type="term" value="F:siderophore uptake transmembrane transporter activity"/>
    <property type="evidence" value="ECO:0007669"/>
    <property type="project" value="TreeGrafter"/>
</dbReference>
<evidence type="ECO:0000256" key="2">
    <source>
        <dbReference type="ARBA" id="ARBA00022448"/>
    </source>
</evidence>
<keyword evidence="6" id="KW-0472">Membrane</keyword>
<sequence length="723" mass="81532">MNTNKFLLYFLFLLFPALCFAQKADSTQASKDTTLTLKDMTLNEVVVFSKIGVTQVEPQKIKYAISDLPSQNGGTAGDILKNMPSVAMGGSPNHNRDIRYRGLGNGYTTVLINGKQAGMIGNNRETVLDMIPATQIEYIEIISNPSADHVSNGINGIVNIVLKKGASIGTSGQVSFFADNLKGYNSHASVQHTQGNFSISGSFEKLKRNADKFDNGSQIKYNTDGSVKETVGIDKSEIKSFDNTSASLRASYQTKNNWKVVGEYFYGTQVEDKTKEELNRTFNANTTFKSGKSRVETELKNLKFHNPSVSLEKNWENSSLVFAFNTNFTEESKAKTLKDYNANAQGVRIENVLPAQQKENEIIDFKNYFPTVAFTNQVNKNFSFKTGYQGFITERKADRQMQRLNNSNNTWTIVSTNTNQFNLEEYTHAGYFSGNLNFEKLRITIGYRHEYTAINSQSIANTTEENKADYHLALPNASLTYNLTPKSYFKSSVGRRVRRPAYNDMNPFVEIKSLTEIKVGNPDLVPETAWAYEVGYFNEIKGVNFGVNLFHRDINNLIQKNIATDADGLIKETVINLSRAVSSGAELLVGFQATKWYSANFNFSKFWSEIRSNEAFDGEALKDQTAWTIKALQDFNMLKKVKFQIASNFIGPKRTSQESEETIWFTDIALEKQFLEKGFFTIRITDIFDSLKKEKTKNTGIQLERMTENTPGRIISAGIRWQF</sequence>
<dbReference type="InterPro" id="IPR036942">
    <property type="entry name" value="Beta-barrel_TonB_sf"/>
</dbReference>
<keyword evidence="3" id="KW-1134">Transmembrane beta strand</keyword>
<dbReference type="InterPro" id="IPR041700">
    <property type="entry name" value="OMP_b-brl_3"/>
</dbReference>
<dbReference type="GO" id="GO:0009279">
    <property type="term" value="C:cell outer membrane"/>
    <property type="evidence" value="ECO:0007669"/>
    <property type="project" value="UniProtKB-SubCell"/>
</dbReference>
<evidence type="ECO:0000313" key="12">
    <source>
        <dbReference type="Proteomes" id="UP000199513"/>
    </source>
</evidence>
<reference evidence="11 12" key="1">
    <citation type="submission" date="2016-10" db="EMBL/GenBank/DDBJ databases">
        <authorList>
            <person name="de Groot N.N."/>
        </authorList>
    </citation>
    <scope>NUCLEOTIDE SEQUENCE [LARGE SCALE GENOMIC DNA]</scope>
    <source>
        <strain>GEY</strain>
        <strain evidence="12">DSM 9560</strain>
    </source>
</reference>
<keyword evidence="2" id="KW-0813">Transport</keyword>
<feature type="domain" description="Outer membrane protein beta-barrel" evidence="10">
    <location>
        <begin position="317"/>
        <end position="720"/>
    </location>
</feature>
<proteinExistence type="predicted"/>
<evidence type="ECO:0000259" key="10">
    <source>
        <dbReference type="Pfam" id="PF14905"/>
    </source>
</evidence>
<keyword evidence="11" id="KW-0675">Receptor</keyword>
<organism evidence="11 12">
    <name type="scientific">Thermoflexibacter ruber</name>
    <dbReference type="NCBI Taxonomy" id="1003"/>
    <lineage>
        <taxon>Bacteria</taxon>
        <taxon>Pseudomonadati</taxon>
        <taxon>Bacteroidota</taxon>
        <taxon>Cytophagia</taxon>
        <taxon>Cytophagales</taxon>
        <taxon>Thermoflexibacteraceae</taxon>
        <taxon>Thermoflexibacter</taxon>
    </lineage>
</organism>
<dbReference type="Gene3D" id="2.170.130.10">
    <property type="entry name" value="TonB-dependent receptor, plug domain"/>
    <property type="match status" value="1"/>
</dbReference>
<dbReference type="InterPro" id="IPR039426">
    <property type="entry name" value="TonB-dep_rcpt-like"/>
</dbReference>
<dbReference type="Pfam" id="PF14905">
    <property type="entry name" value="OMP_b-brl_3"/>
    <property type="match status" value="1"/>
</dbReference>
<evidence type="ECO:0000256" key="7">
    <source>
        <dbReference type="ARBA" id="ARBA00023237"/>
    </source>
</evidence>
<dbReference type="Gene3D" id="2.40.170.20">
    <property type="entry name" value="TonB-dependent receptor, beta-barrel domain"/>
    <property type="match status" value="1"/>
</dbReference>
<feature type="domain" description="TonB-dependent receptor plug" evidence="9">
    <location>
        <begin position="67"/>
        <end position="156"/>
    </location>
</feature>
<dbReference type="SUPFAM" id="SSF56935">
    <property type="entry name" value="Porins"/>
    <property type="match status" value="1"/>
</dbReference>
<dbReference type="RefSeq" id="WP_091543618.1">
    <property type="nucleotide sequence ID" value="NZ_FONY01000012.1"/>
</dbReference>
<dbReference type="Proteomes" id="UP000199513">
    <property type="component" value="Unassembled WGS sequence"/>
</dbReference>
<name>A0A1I2F1X4_9BACT</name>
<dbReference type="GO" id="GO:0044718">
    <property type="term" value="P:siderophore transmembrane transport"/>
    <property type="evidence" value="ECO:0007669"/>
    <property type="project" value="TreeGrafter"/>
</dbReference>
<feature type="chain" id="PRO_5011452807" evidence="8">
    <location>
        <begin position="22"/>
        <end position="723"/>
    </location>
</feature>
<keyword evidence="4" id="KW-0812">Transmembrane</keyword>
<comment type="subcellular location">
    <subcellularLocation>
        <location evidence="1">Cell outer membrane</location>
        <topology evidence="1">Multi-pass membrane protein</topology>
    </subcellularLocation>
</comment>
<dbReference type="InterPro" id="IPR012910">
    <property type="entry name" value="Plug_dom"/>
</dbReference>
<evidence type="ECO:0000256" key="6">
    <source>
        <dbReference type="ARBA" id="ARBA00023136"/>
    </source>
</evidence>